<dbReference type="InterPro" id="IPR007750">
    <property type="entry name" value="DUF674"/>
</dbReference>
<dbReference type="EMBL" id="BQKI01000088">
    <property type="protein sequence ID" value="GJN36279.1"/>
    <property type="molecule type" value="Genomic_DNA"/>
</dbReference>
<dbReference type="AlphaFoldDB" id="A0AAV5FKJ1"/>
<dbReference type="PANTHER" id="PTHR33103">
    <property type="entry name" value="OS01G0153900 PROTEIN"/>
    <property type="match status" value="1"/>
</dbReference>
<name>A0AAV5FKJ1_ELECO</name>
<comment type="caution">
    <text evidence="1">The sequence shown here is derived from an EMBL/GenBank/DDBJ whole genome shotgun (WGS) entry which is preliminary data.</text>
</comment>
<dbReference type="PANTHER" id="PTHR33103:SF46">
    <property type="entry name" value="OS05G0115600 PROTEIN"/>
    <property type="match status" value="1"/>
</dbReference>
<gene>
    <name evidence="1" type="primary">gb25125</name>
    <name evidence="1" type="ORF">PR202_gb25125</name>
</gene>
<keyword evidence="2" id="KW-1185">Reference proteome</keyword>
<dbReference type="Pfam" id="PF05056">
    <property type="entry name" value="DUF674"/>
    <property type="match status" value="1"/>
</dbReference>
<reference evidence="1" key="1">
    <citation type="journal article" date="2018" name="DNA Res.">
        <title>Multiple hybrid de novo genome assembly of finger millet, an orphan allotetraploid crop.</title>
        <authorList>
            <person name="Hatakeyama M."/>
            <person name="Aluri S."/>
            <person name="Balachadran M.T."/>
            <person name="Sivarajan S.R."/>
            <person name="Patrignani A."/>
            <person name="Gruter S."/>
            <person name="Poveda L."/>
            <person name="Shimizu-Inatsugi R."/>
            <person name="Baeten J."/>
            <person name="Francoijs K.J."/>
            <person name="Nataraja K.N."/>
            <person name="Reddy Y.A.N."/>
            <person name="Phadnis S."/>
            <person name="Ravikumar R.L."/>
            <person name="Schlapbach R."/>
            <person name="Sreeman S.M."/>
            <person name="Shimizu K.K."/>
        </authorList>
    </citation>
    <scope>NUCLEOTIDE SEQUENCE</scope>
</reference>
<protein>
    <submittedName>
        <fullName evidence="1">Uncharacterized protein</fullName>
    </submittedName>
</protein>
<evidence type="ECO:0000313" key="1">
    <source>
        <dbReference type="EMBL" id="GJN36279.1"/>
    </source>
</evidence>
<organism evidence="1 2">
    <name type="scientific">Eleusine coracana subsp. coracana</name>
    <dbReference type="NCBI Taxonomy" id="191504"/>
    <lineage>
        <taxon>Eukaryota</taxon>
        <taxon>Viridiplantae</taxon>
        <taxon>Streptophyta</taxon>
        <taxon>Embryophyta</taxon>
        <taxon>Tracheophyta</taxon>
        <taxon>Spermatophyta</taxon>
        <taxon>Magnoliopsida</taxon>
        <taxon>Liliopsida</taxon>
        <taxon>Poales</taxon>
        <taxon>Poaceae</taxon>
        <taxon>PACMAD clade</taxon>
        <taxon>Chloridoideae</taxon>
        <taxon>Cynodonteae</taxon>
        <taxon>Eleusininae</taxon>
        <taxon>Eleusine</taxon>
    </lineage>
</organism>
<sequence>MAPKISLKLLVDAKTNRVLFAEAGKEFVDFVFSLLTLPIGAVAKLVSAGTMHGSIGRLYESVDRMGVSYLQPGTDKSDLLQPKVLHPDARELLLLQQGAGDGDGKSSAPALAKFRMFTCAGYCATATVEAKATCPQCKQAMATEVAFVLPSVGGGGDQGSSEGGYVKGVVTYMVTDELEVTPMSAISSIIMINKFSAGKDAQLAEKYVSVGADEGLALLKEALRSDTVLSDVFLAKKNK</sequence>
<accession>A0AAV5FKJ1</accession>
<dbReference type="Proteomes" id="UP001054889">
    <property type="component" value="Unassembled WGS sequence"/>
</dbReference>
<evidence type="ECO:0000313" key="2">
    <source>
        <dbReference type="Proteomes" id="UP001054889"/>
    </source>
</evidence>
<reference evidence="1" key="2">
    <citation type="submission" date="2021-12" db="EMBL/GenBank/DDBJ databases">
        <title>Resequencing data analysis of finger millet.</title>
        <authorList>
            <person name="Hatakeyama M."/>
            <person name="Aluri S."/>
            <person name="Balachadran M.T."/>
            <person name="Sivarajan S.R."/>
            <person name="Poveda L."/>
            <person name="Shimizu-Inatsugi R."/>
            <person name="Schlapbach R."/>
            <person name="Sreeman S.M."/>
            <person name="Shimizu K.K."/>
        </authorList>
    </citation>
    <scope>NUCLEOTIDE SEQUENCE</scope>
</reference>
<proteinExistence type="predicted"/>